<accession>A0ABN9T9B1</accession>
<protein>
    <submittedName>
        <fullName evidence="2">Uncharacterized protein</fullName>
    </submittedName>
</protein>
<sequence length="478" mass="54004">MPLVAVAWIHRWDVLNVDAEKHRDTAALVRWKQVSELVFTSIAMARHPAVAIMFHSGRRHGIEEILKGRIELPAPRRPLPLGRMAEVEVQEEMQSNGLECQGMGCQEMRAMLNEQRIENGQGRRGVRVADPELRGLAKKRKAELILLVKKHNIKVNESTINDNTACLLLGQIPKAAERREIKGEGRMKPGQIKRCNDMLKKAGGFLAWQAMFVSAFLVRPLCLEGEIYNCNIRAVQGRRAVLHMHRSFKPKLLALEHPPTLRTQRAGSTADLRRKRIADQPLLDSAEEKGVTNSGRGKLSANPWTSEVFEQPQVKRSRGHPRAKEVKADMRQFNLRHPKPDGEIWKPTKFLTSNDARVKKSGKQRGGYRQHHQLDGAPYTRAAERCTQEFGAAVLRAYRRRNRSYMAECGVYATGNLMDFMGGESDEWLYCEIVGDFTGLPVKLPGGPHWGRVGRRRVVDLEADMALQGFEKADVATE</sequence>
<feature type="region of interest" description="Disordered" evidence="1">
    <location>
        <begin position="255"/>
        <end position="328"/>
    </location>
</feature>
<name>A0ABN9T9B1_9DINO</name>
<comment type="caution">
    <text evidence="2">The sequence shown here is derived from an EMBL/GenBank/DDBJ whole genome shotgun (WGS) entry which is preliminary data.</text>
</comment>
<reference evidence="2" key="1">
    <citation type="submission" date="2023-10" db="EMBL/GenBank/DDBJ databases">
        <authorList>
            <person name="Chen Y."/>
            <person name="Shah S."/>
            <person name="Dougan E. K."/>
            <person name="Thang M."/>
            <person name="Chan C."/>
        </authorList>
    </citation>
    <scope>NUCLEOTIDE SEQUENCE [LARGE SCALE GENOMIC DNA]</scope>
</reference>
<organism evidence="2 3">
    <name type="scientific">Prorocentrum cordatum</name>
    <dbReference type="NCBI Taxonomy" id="2364126"/>
    <lineage>
        <taxon>Eukaryota</taxon>
        <taxon>Sar</taxon>
        <taxon>Alveolata</taxon>
        <taxon>Dinophyceae</taxon>
        <taxon>Prorocentrales</taxon>
        <taxon>Prorocentraceae</taxon>
        <taxon>Prorocentrum</taxon>
    </lineage>
</organism>
<evidence type="ECO:0000313" key="3">
    <source>
        <dbReference type="Proteomes" id="UP001189429"/>
    </source>
</evidence>
<proteinExistence type="predicted"/>
<evidence type="ECO:0000313" key="2">
    <source>
        <dbReference type="EMBL" id="CAK0841722.1"/>
    </source>
</evidence>
<feature type="non-terminal residue" evidence="2">
    <location>
        <position position="478"/>
    </location>
</feature>
<dbReference type="Proteomes" id="UP001189429">
    <property type="component" value="Unassembled WGS sequence"/>
</dbReference>
<keyword evidence="3" id="KW-1185">Reference proteome</keyword>
<gene>
    <name evidence="2" type="ORF">PCOR1329_LOCUS36856</name>
</gene>
<dbReference type="EMBL" id="CAUYUJ010014478">
    <property type="protein sequence ID" value="CAK0841722.1"/>
    <property type="molecule type" value="Genomic_DNA"/>
</dbReference>
<evidence type="ECO:0000256" key="1">
    <source>
        <dbReference type="SAM" id="MobiDB-lite"/>
    </source>
</evidence>